<accession>A0A9D2GTZ3</accession>
<evidence type="ECO:0000256" key="1">
    <source>
        <dbReference type="SAM" id="MobiDB-lite"/>
    </source>
</evidence>
<dbReference type="EMBL" id="DXAQ01000127">
    <property type="protein sequence ID" value="HIZ89968.1"/>
    <property type="molecule type" value="Genomic_DNA"/>
</dbReference>
<organism evidence="2 3">
    <name type="scientific">Candidatus Mucispirillum faecigallinarum</name>
    <dbReference type="NCBI Taxonomy" id="2838699"/>
    <lineage>
        <taxon>Bacteria</taxon>
        <taxon>Pseudomonadati</taxon>
        <taxon>Deferribacterota</taxon>
        <taxon>Deferribacteres</taxon>
        <taxon>Deferribacterales</taxon>
        <taxon>Mucispirillaceae</taxon>
        <taxon>Mucispirillum</taxon>
    </lineage>
</organism>
<sequence length="515" mass="58215">MIILSGCATKGQVSSKTFYPEYYAARQLQNQDILKLRELMVNPDLFIADSATLLLGSYYLYYGDKNYGKQLIDRSYNSKNLDEEMTIFGQLWKMESLLKDGEKGAAINMATSIKEMRRTPVFMRVIQIYCNQLGILVIGDGEINACIDTAVNGKEKFKEIAADNIEEQPLPIKTDNMSYEEYLEAIGIGGAVDNAENMESQAETLQEIEIKPDAKINITGGDIFDDVASGMIYGIGKYNNNYQIQPVTDFAADEESKTDMLLRLNTLDLYISGTKTNLGVNWLQLSEIANGLKIVKNKERAVIITTEQHEQHGRIIADAFNSAGKKANIVKTTDRYQTELQNILQNEKDKPYVIIIMADEKEILDIIPIAKYWQVNSTLQDVLVMTSYIPEYDITNEQRSYFKGIYILTSAYLVANDEYMRVSRDYEGFNGMPMSGKSAIGYDIITYINKIVNKDETGQYITSIDDVVNGYAVRSPVLLYVDGYKLVEKEKFKPVIEEQKAPEQNNTEEDTAAQE</sequence>
<dbReference type="SUPFAM" id="SSF53822">
    <property type="entry name" value="Periplasmic binding protein-like I"/>
    <property type="match status" value="1"/>
</dbReference>
<protein>
    <submittedName>
        <fullName evidence="2">Uncharacterized protein</fullName>
    </submittedName>
</protein>
<dbReference type="AlphaFoldDB" id="A0A9D2GTZ3"/>
<feature type="compositionally biased region" description="Acidic residues" evidence="1">
    <location>
        <begin position="506"/>
        <end position="515"/>
    </location>
</feature>
<gene>
    <name evidence="2" type="ORF">H9804_08470</name>
</gene>
<name>A0A9D2GTZ3_9BACT</name>
<dbReference type="Proteomes" id="UP000824176">
    <property type="component" value="Unassembled WGS sequence"/>
</dbReference>
<evidence type="ECO:0000313" key="3">
    <source>
        <dbReference type="Proteomes" id="UP000824176"/>
    </source>
</evidence>
<dbReference type="InterPro" id="IPR028082">
    <property type="entry name" value="Peripla_BP_I"/>
</dbReference>
<evidence type="ECO:0000313" key="2">
    <source>
        <dbReference type="EMBL" id="HIZ89968.1"/>
    </source>
</evidence>
<proteinExistence type="predicted"/>
<feature type="region of interest" description="Disordered" evidence="1">
    <location>
        <begin position="496"/>
        <end position="515"/>
    </location>
</feature>
<reference evidence="2" key="2">
    <citation type="submission" date="2021-04" db="EMBL/GenBank/DDBJ databases">
        <authorList>
            <person name="Gilroy R."/>
        </authorList>
    </citation>
    <scope>NUCLEOTIDE SEQUENCE</scope>
    <source>
        <strain evidence="2">ChiW4-1371</strain>
    </source>
</reference>
<comment type="caution">
    <text evidence="2">The sequence shown here is derived from an EMBL/GenBank/DDBJ whole genome shotgun (WGS) entry which is preliminary data.</text>
</comment>
<reference evidence="2" key="1">
    <citation type="journal article" date="2021" name="PeerJ">
        <title>Extensive microbial diversity within the chicken gut microbiome revealed by metagenomics and culture.</title>
        <authorList>
            <person name="Gilroy R."/>
            <person name="Ravi A."/>
            <person name="Getino M."/>
            <person name="Pursley I."/>
            <person name="Horton D.L."/>
            <person name="Alikhan N.F."/>
            <person name="Baker D."/>
            <person name="Gharbi K."/>
            <person name="Hall N."/>
            <person name="Watson M."/>
            <person name="Adriaenssens E.M."/>
            <person name="Foster-Nyarko E."/>
            <person name="Jarju S."/>
            <person name="Secka A."/>
            <person name="Antonio M."/>
            <person name="Oren A."/>
            <person name="Chaudhuri R.R."/>
            <person name="La Ragione R."/>
            <person name="Hildebrand F."/>
            <person name="Pallen M.J."/>
        </authorList>
    </citation>
    <scope>NUCLEOTIDE SEQUENCE</scope>
    <source>
        <strain evidence="2">ChiW4-1371</strain>
    </source>
</reference>